<evidence type="ECO:0000256" key="1">
    <source>
        <dbReference type="ARBA" id="ARBA00022741"/>
    </source>
</evidence>
<dbReference type="InterPro" id="IPR027417">
    <property type="entry name" value="P-loop_NTPase"/>
</dbReference>
<sequence>MRAEALTLSHGGRPISEALSLDFARGTLTALVGPNGAGKTTLLRALHGEHPPSAGRISLDGEALGPANRRRWPARIGYMPQDSRAAAGLTVLETVLLGRAGTLALRLPDAALREAAALLAEFDLLDLAGRGLDTLSGGQRQLVFFAQALARRPEVLLLDEPVSALDLRHQQALMRTLRRLTRARNLISVVVLHDLNLAARHADRVAVLAEGALRALGPPAEALSAPLLSAIYGVGVRVLRDPEGGLLVQALV</sequence>
<keyword evidence="1" id="KW-0547">Nucleotide-binding</keyword>
<evidence type="ECO:0000259" key="3">
    <source>
        <dbReference type="PROSITE" id="PS50893"/>
    </source>
</evidence>
<dbReference type="InterPro" id="IPR017871">
    <property type="entry name" value="ABC_transporter-like_CS"/>
</dbReference>
<dbReference type="OrthoDB" id="9810077at2"/>
<dbReference type="SMART" id="SM00382">
    <property type="entry name" value="AAA"/>
    <property type="match status" value="1"/>
</dbReference>
<dbReference type="InterPro" id="IPR003439">
    <property type="entry name" value="ABC_transporter-like_ATP-bd"/>
</dbReference>
<dbReference type="PROSITE" id="PS00211">
    <property type="entry name" value="ABC_TRANSPORTER_1"/>
    <property type="match status" value="1"/>
</dbReference>
<accession>A0A845BFU0</accession>
<dbReference type="Pfam" id="PF00005">
    <property type="entry name" value="ABC_tran"/>
    <property type="match status" value="1"/>
</dbReference>
<keyword evidence="5" id="KW-1185">Reference proteome</keyword>
<dbReference type="InterPro" id="IPR003593">
    <property type="entry name" value="AAA+_ATPase"/>
</dbReference>
<feature type="domain" description="ABC transporter" evidence="3">
    <location>
        <begin position="1"/>
        <end position="235"/>
    </location>
</feature>
<dbReference type="EMBL" id="SNVJ01000016">
    <property type="protein sequence ID" value="MXP64960.1"/>
    <property type="molecule type" value="Genomic_DNA"/>
</dbReference>
<protein>
    <submittedName>
        <fullName evidence="4">ABC transporter ATP-binding protein</fullName>
    </submittedName>
</protein>
<reference evidence="4 5" key="1">
    <citation type="submission" date="2019-03" db="EMBL/GenBank/DDBJ databases">
        <title>Roseomonas sp. a novel Roseomonas species isolated from Sea whip Gorgonian.</title>
        <authorList>
            <person name="Li F."/>
            <person name="Pan X."/>
            <person name="Huang S."/>
            <person name="Li Z."/>
            <person name="Meng B."/>
        </authorList>
    </citation>
    <scope>NUCLEOTIDE SEQUENCE [LARGE SCALE GENOMIC DNA]</scope>
    <source>
        <strain evidence="4 5">M0104</strain>
    </source>
</reference>
<keyword evidence="2 4" id="KW-0067">ATP-binding</keyword>
<evidence type="ECO:0000256" key="2">
    <source>
        <dbReference type="ARBA" id="ARBA00022840"/>
    </source>
</evidence>
<dbReference type="Gene3D" id="3.40.50.300">
    <property type="entry name" value="P-loop containing nucleotide triphosphate hydrolases"/>
    <property type="match status" value="1"/>
</dbReference>
<dbReference type="AlphaFoldDB" id="A0A845BFU0"/>
<dbReference type="GO" id="GO:0016887">
    <property type="term" value="F:ATP hydrolysis activity"/>
    <property type="evidence" value="ECO:0007669"/>
    <property type="project" value="InterPro"/>
</dbReference>
<dbReference type="Proteomes" id="UP000460715">
    <property type="component" value="Unassembled WGS sequence"/>
</dbReference>
<dbReference type="PANTHER" id="PTHR42794:SF2">
    <property type="entry name" value="ABC TRANSPORTER ATP-BINDING PROTEIN"/>
    <property type="match status" value="1"/>
</dbReference>
<name>A0A845BFU0_9PROT</name>
<proteinExistence type="predicted"/>
<dbReference type="PROSITE" id="PS50893">
    <property type="entry name" value="ABC_TRANSPORTER_2"/>
    <property type="match status" value="1"/>
</dbReference>
<dbReference type="SUPFAM" id="SSF52540">
    <property type="entry name" value="P-loop containing nucleoside triphosphate hydrolases"/>
    <property type="match status" value="1"/>
</dbReference>
<dbReference type="PANTHER" id="PTHR42794">
    <property type="entry name" value="HEMIN IMPORT ATP-BINDING PROTEIN HMUV"/>
    <property type="match status" value="1"/>
</dbReference>
<gene>
    <name evidence="4" type="ORF">E0493_16550</name>
</gene>
<evidence type="ECO:0000313" key="5">
    <source>
        <dbReference type="Proteomes" id="UP000460715"/>
    </source>
</evidence>
<dbReference type="GO" id="GO:0005524">
    <property type="term" value="F:ATP binding"/>
    <property type="evidence" value="ECO:0007669"/>
    <property type="project" value="UniProtKB-KW"/>
</dbReference>
<comment type="caution">
    <text evidence="4">The sequence shown here is derived from an EMBL/GenBank/DDBJ whole genome shotgun (WGS) entry which is preliminary data.</text>
</comment>
<evidence type="ECO:0000313" key="4">
    <source>
        <dbReference type="EMBL" id="MXP64960.1"/>
    </source>
</evidence>
<dbReference type="CDD" id="cd03214">
    <property type="entry name" value="ABC_Iron-Siderophores_B12_Hemin"/>
    <property type="match status" value="1"/>
</dbReference>
<organism evidence="4 5">
    <name type="scientific">Teichococcus coralli</name>
    <dbReference type="NCBI Taxonomy" id="2545983"/>
    <lineage>
        <taxon>Bacteria</taxon>
        <taxon>Pseudomonadati</taxon>
        <taxon>Pseudomonadota</taxon>
        <taxon>Alphaproteobacteria</taxon>
        <taxon>Acetobacterales</taxon>
        <taxon>Roseomonadaceae</taxon>
        <taxon>Roseomonas</taxon>
    </lineage>
</organism>